<dbReference type="EMBL" id="SNRW01013155">
    <property type="protein sequence ID" value="KAA6372938.1"/>
    <property type="molecule type" value="Genomic_DNA"/>
</dbReference>
<comment type="caution">
    <text evidence="2">The sequence shown here is derived from an EMBL/GenBank/DDBJ whole genome shotgun (WGS) entry which is preliminary data.</text>
</comment>
<evidence type="ECO:0000313" key="3">
    <source>
        <dbReference type="Proteomes" id="UP000324800"/>
    </source>
</evidence>
<accession>A0A5J4UR64</accession>
<dbReference type="SUPFAM" id="SSF48371">
    <property type="entry name" value="ARM repeat"/>
    <property type="match status" value="1"/>
</dbReference>
<dbReference type="GO" id="GO:0004672">
    <property type="term" value="F:protein kinase activity"/>
    <property type="evidence" value="ECO:0007669"/>
    <property type="project" value="InterPro"/>
</dbReference>
<dbReference type="Proteomes" id="UP000324800">
    <property type="component" value="Unassembled WGS sequence"/>
</dbReference>
<evidence type="ECO:0000313" key="2">
    <source>
        <dbReference type="EMBL" id="KAA6372938.1"/>
    </source>
</evidence>
<dbReference type="Pfam" id="PF07714">
    <property type="entry name" value="PK_Tyr_Ser-Thr"/>
    <property type="match status" value="1"/>
</dbReference>
<dbReference type="InterPro" id="IPR001245">
    <property type="entry name" value="Ser-Thr/Tyr_kinase_cat_dom"/>
</dbReference>
<dbReference type="InterPro" id="IPR016024">
    <property type="entry name" value="ARM-type_fold"/>
</dbReference>
<feature type="domain" description="Serine-threonine/tyrosine-protein kinase catalytic" evidence="1">
    <location>
        <begin position="112"/>
        <end position="157"/>
    </location>
</feature>
<dbReference type="AlphaFoldDB" id="A0A5J4UR64"/>
<proteinExistence type="predicted"/>
<dbReference type="Gene3D" id="1.10.510.10">
    <property type="entry name" value="Transferase(Phosphotransferase) domain 1"/>
    <property type="match status" value="1"/>
</dbReference>
<reference evidence="2 3" key="1">
    <citation type="submission" date="2019-03" db="EMBL/GenBank/DDBJ databases">
        <title>Single cell metagenomics reveals metabolic interactions within the superorganism composed of flagellate Streblomastix strix and complex community of Bacteroidetes bacteria on its surface.</title>
        <authorList>
            <person name="Treitli S.C."/>
            <person name="Kolisko M."/>
            <person name="Husnik F."/>
            <person name="Keeling P."/>
            <person name="Hampl V."/>
        </authorList>
    </citation>
    <scope>NUCLEOTIDE SEQUENCE [LARGE SCALE GENOMIC DNA]</scope>
    <source>
        <strain evidence="2">ST1C</strain>
    </source>
</reference>
<evidence type="ECO:0000259" key="1">
    <source>
        <dbReference type="Pfam" id="PF07714"/>
    </source>
</evidence>
<gene>
    <name evidence="2" type="ORF">EZS28_031535</name>
</gene>
<protein>
    <recommendedName>
        <fullName evidence="1">Serine-threonine/tyrosine-protein kinase catalytic domain-containing protein</fullName>
    </recommendedName>
</protein>
<sequence>MAITTAQQDELIDTQEQYFRTQNTNNRGAICFNNAINEYTQKLSDRKFSLSINGGQDIVSSAINYINLRLDSFLYKYFIQSDGCLYKLIGIIRLYCPTTNNFITTIEPFLTTTSLIIDFATRGALTLAYLHKHKIVHGQISTKNVFVTEDSTFRIAQILVDVADSSVDEKLIIAQRGIFYELVNILKWAKEQNKELARPLQECVCQIVQTLIDENKPVVDISFQTEILTELKYLVDNTLSLDEIKFIHVDTLKQFTSFGTTYEQEKIMYDMGLAQTFLKTMKSQLCRVVEKSAVAIVNIMIYDGFELNKQEPHPNFLECDHKGIISSLFQDGIINGKSQLAKSICAYGLDWIFKTMQLPNEMKPDIVKQLKVGMKNESITLRS</sequence>
<name>A0A5J4UR64_9EUKA</name>
<organism evidence="2 3">
    <name type="scientific">Streblomastix strix</name>
    <dbReference type="NCBI Taxonomy" id="222440"/>
    <lineage>
        <taxon>Eukaryota</taxon>
        <taxon>Metamonada</taxon>
        <taxon>Preaxostyla</taxon>
        <taxon>Oxymonadida</taxon>
        <taxon>Streblomastigidae</taxon>
        <taxon>Streblomastix</taxon>
    </lineage>
</organism>